<reference evidence="2 3" key="1">
    <citation type="submission" date="2011-03" db="EMBL/GenBank/DDBJ databases">
        <title>The complete genome of Archaeoglobus veneficus SNP6.</title>
        <authorList>
            <consortium name="US DOE Joint Genome Institute (JGI-PGF)"/>
            <person name="Lucas S."/>
            <person name="Copeland A."/>
            <person name="Lapidus A."/>
            <person name="Bruce D."/>
            <person name="Goodwin L."/>
            <person name="Pitluck S."/>
            <person name="Kyrpides N."/>
            <person name="Mavromatis K."/>
            <person name="Pagani I."/>
            <person name="Ivanova N."/>
            <person name="Mikhailova N."/>
            <person name="Lu M."/>
            <person name="Detter J.C."/>
            <person name="Tapia R."/>
            <person name="Han C."/>
            <person name="Land M."/>
            <person name="Hauser L."/>
            <person name="Markowitz V."/>
            <person name="Cheng J.-F."/>
            <person name="Hugenholtz P."/>
            <person name="Woyke T."/>
            <person name="Wu D."/>
            <person name="Spring S."/>
            <person name="Brambilla E."/>
            <person name="Klenk H.-P."/>
            <person name="Eisen J.A."/>
        </authorList>
    </citation>
    <scope>NUCLEOTIDE SEQUENCE [LARGE SCALE GENOMIC DNA]</scope>
    <source>
        <strain evidence="3">SNP6</strain>
    </source>
</reference>
<feature type="domain" description="HD" evidence="1">
    <location>
        <begin position="27"/>
        <end position="139"/>
    </location>
</feature>
<dbReference type="Proteomes" id="UP000008136">
    <property type="component" value="Chromosome"/>
</dbReference>
<dbReference type="STRING" id="693661.Arcve_0605"/>
<dbReference type="KEGG" id="ave:Arcve_0605"/>
<dbReference type="SUPFAM" id="SSF109604">
    <property type="entry name" value="HD-domain/PDEase-like"/>
    <property type="match status" value="1"/>
</dbReference>
<dbReference type="RefSeq" id="WP_013683300.1">
    <property type="nucleotide sequence ID" value="NC_015320.1"/>
</dbReference>
<organism evidence="2 3">
    <name type="scientific">Archaeoglobus veneficus (strain DSM 11195 / SNP6)</name>
    <dbReference type="NCBI Taxonomy" id="693661"/>
    <lineage>
        <taxon>Archaea</taxon>
        <taxon>Methanobacteriati</taxon>
        <taxon>Methanobacteriota</taxon>
        <taxon>Archaeoglobi</taxon>
        <taxon>Archaeoglobales</taxon>
        <taxon>Archaeoglobaceae</taxon>
        <taxon>Archaeoglobus</taxon>
    </lineage>
</organism>
<dbReference type="InterPro" id="IPR006674">
    <property type="entry name" value="HD_domain"/>
</dbReference>
<keyword evidence="2" id="KW-0378">Hydrolase</keyword>
<keyword evidence="3" id="KW-1185">Reference proteome</keyword>
<evidence type="ECO:0000313" key="3">
    <source>
        <dbReference type="Proteomes" id="UP000008136"/>
    </source>
</evidence>
<dbReference type="NCBIfam" id="TIGR00295">
    <property type="entry name" value="TIGR00295 family protein"/>
    <property type="match status" value="1"/>
</dbReference>
<dbReference type="SMART" id="SM00471">
    <property type="entry name" value="HDc"/>
    <property type="match status" value="1"/>
</dbReference>
<accession>F2KQR4</accession>
<dbReference type="GeneID" id="10393701"/>
<dbReference type="PROSITE" id="PS51831">
    <property type="entry name" value="HD"/>
    <property type="match status" value="1"/>
</dbReference>
<name>F2KQR4_ARCVS</name>
<evidence type="ECO:0000259" key="1">
    <source>
        <dbReference type="PROSITE" id="PS51831"/>
    </source>
</evidence>
<dbReference type="AlphaFoldDB" id="F2KQR4"/>
<dbReference type="InterPro" id="IPR006675">
    <property type="entry name" value="HDIG_dom"/>
</dbReference>
<dbReference type="eggNOG" id="arCOG01858">
    <property type="taxonomic scope" value="Archaea"/>
</dbReference>
<dbReference type="GO" id="GO:0016787">
    <property type="term" value="F:hydrolase activity"/>
    <property type="evidence" value="ECO:0007669"/>
    <property type="project" value="UniProtKB-KW"/>
</dbReference>
<dbReference type="HOGENOM" id="CLU_073842_1_0_2"/>
<gene>
    <name evidence="2" type="ordered locus">Arcve_0605</name>
</gene>
<dbReference type="Pfam" id="PF01966">
    <property type="entry name" value="HD"/>
    <property type="match status" value="1"/>
</dbReference>
<sequence>MLLLKPRLELPEVVGRLWDKYNLPENVRMHCRAVAELAVRIAEAARVRGYDVDIEAVRLGALLHDIGRAYSHGLDHFVISGEILRKEGLDEKIIRIAERHFSSGITAEEAKALGLPAKDFMPETLEEKIVAFADNLIFGDRVGSFEEFMKRLDSIQENRWIVERSKERAVRLKAEIERVSGLKF</sequence>
<dbReference type="NCBIfam" id="TIGR00277">
    <property type="entry name" value="HDIG"/>
    <property type="match status" value="1"/>
</dbReference>
<proteinExistence type="predicted"/>
<dbReference type="PANTHER" id="PTHR38659">
    <property type="entry name" value="METAL-DEPENDENT PHOSPHOHYDROLASE"/>
    <property type="match status" value="1"/>
</dbReference>
<evidence type="ECO:0000313" key="2">
    <source>
        <dbReference type="EMBL" id="AEA46626.1"/>
    </source>
</evidence>
<dbReference type="InterPro" id="IPR003607">
    <property type="entry name" value="HD/PDEase_dom"/>
</dbReference>
<dbReference type="PANTHER" id="PTHR38659:SF2">
    <property type="entry name" value="HDIG DOMAIN PROTEIN"/>
    <property type="match status" value="1"/>
</dbReference>
<protein>
    <submittedName>
        <fullName evidence="2">Metal dependent phosphohydrolase</fullName>
    </submittedName>
</protein>
<dbReference type="EMBL" id="CP002588">
    <property type="protein sequence ID" value="AEA46626.1"/>
    <property type="molecule type" value="Genomic_DNA"/>
</dbReference>
<dbReference type="Gene3D" id="1.10.3210.10">
    <property type="entry name" value="Hypothetical protein af1432"/>
    <property type="match status" value="1"/>
</dbReference>
<dbReference type="CDD" id="cd00077">
    <property type="entry name" value="HDc"/>
    <property type="match status" value="1"/>
</dbReference>
<dbReference type="InterPro" id="IPR004454">
    <property type="entry name" value="HD-related"/>
</dbReference>